<dbReference type="PANTHER" id="PTHR30537:SF5">
    <property type="entry name" value="HTH-TYPE TRANSCRIPTIONAL ACTIVATOR TTDR-RELATED"/>
    <property type="match status" value="1"/>
</dbReference>
<evidence type="ECO:0000313" key="6">
    <source>
        <dbReference type="EMBL" id="UNP31326.1"/>
    </source>
</evidence>
<dbReference type="InterPro" id="IPR036390">
    <property type="entry name" value="WH_DNA-bd_sf"/>
</dbReference>
<dbReference type="Gene3D" id="1.10.10.10">
    <property type="entry name" value="Winged helix-like DNA-binding domain superfamily/Winged helix DNA-binding domain"/>
    <property type="match status" value="1"/>
</dbReference>
<reference evidence="6 7" key="1">
    <citation type="submission" date="2022-03" db="EMBL/GenBank/DDBJ databases">
        <title>Complete genome sequence of Lysobacter capsici VKM B-2533 and Lysobacter gummosus 10.1.1, promising sources of lytic agents.</title>
        <authorList>
            <person name="Tarlachkov S.V."/>
            <person name="Kudryakova I.V."/>
            <person name="Afoshin A.S."/>
            <person name="Leontyevskaya E.A."/>
            <person name="Leontyevskaya N.V."/>
        </authorList>
    </citation>
    <scope>NUCLEOTIDE SEQUENCE [LARGE SCALE GENOMIC DNA]</scope>
    <source>
        <strain evidence="6 7">10.1.1</strain>
    </source>
</reference>
<accession>A0ABY3XI80</accession>
<dbReference type="RefSeq" id="WP_055910440.1">
    <property type="nucleotide sequence ID" value="NZ_CP011131.1"/>
</dbReference>
<feature type="domain" description="HTH lysR-type" evidence="5">
    <location>
        <begin position="1"/>
        <end position="59"/>
    </location>
</feature>
<evidence type="ECO:0000313" key="7">
    <source>
        <dbReference type="Proteomes" id="UP000829194"/>
    </source>
</evidence>
<dbReference type="PANTHER" id="PTHR30537">
    <property type="entry name" value="HTH-TYPE TRANSCRIPTIONAL REGULATOR"/>
    <property type="match status" value="1"/>
</dbReference>
<evidence type="ECO:0000256" key="4">
    <source>
        <dbReference type="ARBA" id="ARBA00023163"/>
    </source>
</evidence>
<dbReference type="Proteomes" id="UP000829194">
    <property type="component" value="Chromosome"/>
</dbReference>
<evidence type="ECO:0000259" key="5">
    <source>
        <dbReference type="PROSITE" id="PS50931"/>
    </source>
</evidence>
<dbReference type="Pfam" id="PF00126">
    <property type="entry name" value="HTH_1"/>
    <property type="match status" value="1"/>
</dbReference>
<dbReference type="EMBL" id="CP093547">
    <property type="protein sequence ID" value="UNP31326.1"/>
    <property type="molecule type" value="Genomic_DNA"/>
</dbReference>
<keyword evidence="3" id="KW-0238">DNA-binding</keyword>
<proteinExistence type="inferred from homology"/>
<dbReference type="InterPro" id="IPR000847">
    <property type="entry name" value="LysR_HTH_N"/>
</dbReference>
<comment type="similarity">
    <text evidence="1">Belongs to the LysR transcriptional regulatory family.</text>
</comment>
<dbReference type="SUPFAM" id="SSF46785">
    <property type="entry name" value="Winged helix' DNA-binding domain"/>
    <property type="match status" value="1"/>
</dbReference>
<dbReference type="InterPro" id="IPR058163">
    <property type="entry name" value="LysR-type_TF_proteobact-type"/>
</dbReference>
<gene>
    <name evidence="6" type="ORF">MOV92_08845</name>
</gene>
<protein>
    <submittedName>
        <fullName evidence="6">LysR family transcriptional regulator</fullName>
    </submittedName>
</protein>
<keyword evidence="4" id="KW-0804">Transcription</keyword>
<evidence type="ECO:0000256" key="3">
    <source>
        <dbReference type="ARBA" id="ARBA00023125"/>
    </source>
</evidence>
<dbReference type="Pfam" id="PF03466">
    <property type="entry name" value="LysR_substrate"/>
    <property type="match status" value="1"/>
</dbReference>
<dbReference type="Gene3D" id="3.40.190.290">
    <property type="match status" value="1"/>
</dbReference>
<organism evidence="6 7">
    <name type="scientific">Lysobacter gummosus</name>
    <dbReference type="NCBI Taxonomy" id="262324"/>
    <lineage>
        <taxon>Bacteria</taxon>
        <taxon>Pseudomonadati</taxon>
        <taxon>Pseudomonadota</taxon>
        <taxon>Gammaproteobacteria</taxon>
        <taxon>Lysobacterales</taxon>
        <taxon>Lysobacteraceae</taxon>
        <taxon>Lysobacter</taxon>
    </lineage>
</organism>
<keyword evidence="7" id="KW-1185">Reference proteome</keyword>
<dbReference type="SUPFAM" id="SSF53850">
    <property type="entry name" value="Periplasmic binding protein-like II"/>
    <property type="match status" value="1"/>
</dbReference>
<dbReference type="InterPro" id="IPR036388">
    <property type="entry name" value="WH-like_DNA-bd_sf"/>
</dbReference>
<dbReference type="InterPro" id="IPR005119">
    <property type="entry name" value="LysR_subst-bd"/>
</dbReference>
<sequence>MDRIEAMMVFRAVVDAGSLSAASRQLHMPLATVSRKLSDLEAHLKARLLQRSTRQLVLTDAGAAYLIACRRILDDVEEAERSAAGEFSAPKGELVITAPIAFGRLHVVPITAEFLRAYPDVDVRLVLGDRMFNLLDEHVDLAVRIGELPDSTLVASRVGATRHVVSGSPAYLDRHGRPQQLTDLSGHDIITFDHLTGPGAWKFRMGSSEASVPVRARMTVNTADAAVAAAIAGAGLTRTLCYQLAEHVRRKTLELVLPEFEPVPWPINLVYLQQGRLPLKVRAFLDFVTPRLRARLADTAPLGK</sequence>
<name>A0ABY3XI80_9GAMM</name>
<keyword evidence="2" id="KW-0805">Transcription regulation</keyword>
<dbReference type="PROSITE" id="PS50931">
    <property type="entry name" value="HTH_LYSR"/>
    <property type="match status" value="1"/>
</dbReference>
<dbReference type="CDD" id="cd08471">
    <property type="entry name" value="PBP2_CrgA_like_2"/>
    <property type="match status" value="1"/>
</dbReference>
<evidence type="ECO:0000256" key="1">
    <source>
        <dbReference type="ARBA" id="ARBA00009437"/>
    </source>
</evidence>
<evidence type="ECO:0000256" key="2">
    <source>
        <dbReference type="ARBA" id="ARBA00023015"/>
    </source>
</evidence>